<evidence type="ECO:0000256" key="10">
    <source>
        <dbReference type="NCBIfam" id="TIGR00465"/>
    </source>
</evidence>
<feature type="binding site" evidence="11">
    <location>
        <position position="389"/>
    </location>
    <ligand>
        <name>Mg(2+)</name>
        <dbReference type="ChEBI" id="CHEBI:18420"/>
        <label>2</label>
    </ligand>
</feature>
<evidence type="ECO:0000256" key="11">
    <source>
        <dbReference type="PROSITE-ProRule" id="PRU01198"/>
    </source>
</evidence>
<gene>
    <name evidence="14" type="ORF">SAMN04487931_11114</name>
</gene>
<dbReference type="Pfam" id="PF07991">
    <property type="entry name" value="KARI_N"/>
    <property type="match status" value="1"/>
</dbReference>
<evidence type="ECO:0000256" key="2">
    <source>
        <dbReference type="ARBA" id="ARBA00004864"/>
    </source>
</evidence>
<comment type="cofactor">
    <cofactor evidence="1">
        <name>Mg(2+)</name>
        <dbReference type="ChEBI" id="CHEBI:18420"/>
    </cofactor>
</comment>
<evidence type="ECO:0000256" key="1">
    <source>
        <dbReference type="ARBA" id="ARBA00001946"/>
    </source>
</evidence>
<dbReference type="InterPro" id="IPR013023">
    <property type="entry name" value="KARI"/>
</dbReference>
<proteinExistence type="inferred from homology"/>
<dbReference type="EMBL" id="FNLL01000011">
    <property type="protein sequence ID" value="SDU52376.1"/>
    <property type="molecule type" value="Genomic_DNA"/>
</dbReference>
<organism evidence="14 15">
    <name type="scientific">Desulfobacula phenolica</name>
    <dbReference type="NCBI Taxonomy" id="90732"/>
    <lineage>
        <taxon>Bacteria</taxon>
        <taxon>Pseudomonadati</taxon>
        <taxon>Thermodesulfobacteriota</taxon>
        <taxon>Desulfobacteria</taxon>
        <taxon>Desulfobacterales</taxon>
        <taxon>Desulfobacteraceae</taxon>
        <taxon>Desulfobacula</taxon>
    </lineage>
</organism>
<dbReference type="InterPro" id="IPR013328">
    <property type="entry name" value="6PGD_dom2"/>
</dbReference>
<feature type="binding site" evidence="11">
    <location>
        <position position="393"/>
    </location>
    <ligand>
        <name>Mg(2+)</name>
        <dbReference type="ChEBI" id="CHEBI:18420"/>
        <label>2</label>
    </ligand>
</feature>
<dbReference type="NCBIfam" id="NF003557">
    <property type="entry name" value="PRK05225.1"/>
    <property type="match status" value="1"/>
</dbReference>
<dbReference type="GO" id="GO:0009097">
    <property type="term" value="P:isoleucine biosynthetic process"/>
    <property type="evidence" value="ECO:0007669"/>
    <property type="project" value="UniProtKB-UniRule"/>
</dbReference>
<name>A0A1H2J874_9BACT</name>
<feature type="domain" description="KARI C-terminal knotted" evidence="13">
    <location>
        <begin position="354"/>
        <end position="486"/>
    </location>
</feature>
<feature type="domain" description="KARI N-terminal Rossmann" evidence="12">
    <location>
        <begin position="18"/>
        <end position="208"/>
    </location>
</feature>
<keyword evidence="9 11" id="KW-0100">Branched-chain amino acid biosynthesis</keyword>
<comment type="pathway">
    <text evidence="2">Amino-acid biosynthesis; L-valine biosynthesis; L-valine from pyruvate: step 2/4.</text>
</comment>
<dbReference type="PROSITE" id="PS51851">
    <property type="entry name" value="KARI_C"/>
    <property type="match status" value="2"/>
</dbReference>
<evidence type="ECO:0000313" key="14">
    <source>
        <dbReference type="EMBL" id="SDU52376.1"/>
    </source>
</evidence>
<keyword evidence="8 11" id="KW-0560">Oxidoreductase</keyword>
<evidence type="ECO:0000259" key="12">
    <source>
        <dbReference type="PROSITE" id="PS51850"/>
    </source>
</evidence>
<evidence type="ECO:0000256" key="3">
    <source>
        <dbReference type="ARBA" id="ARBA00004885"/>
    </source>
</evidence>
<evidence type="ECO:0000256" key="6">
    <source>
        <dbReference type="ARBA" id="ARBA00022723"/>
    </source>
</evidence>
<dbReference type="PANTHER" id="PTHR21371:SF1">
    <property type="entry name" value="KETOL-ACID REDUCTOISOMERASE, MITOCHONDRIAL"/>
    <property type="match status" value="1"/>
</dbReference>
<protein>
    <recommendedName>
        <fullName evidence="10">Ketol-acid reductoisomerase</fullName>
        <ecNumber evidence="10">1.1.1.86</ecNumber>
    </recommendedName>
</protein>
<evidence type="ECO:0000256" key="4">
    <source>
        <dbReference type="ARBA" id="ARBA00010318"/>
    </source>
</evidence>
<dbReference type="GO" id="GO:0005829">
    <property type="term" value="C:cytosol"/>
    <property type="evidence" value="ECO:0007669"/>
    <property type="project" value="TreeGrafter"/>
</dbReference>
<comment type="similarity">
    <text evidence="4 11">Belongs to the ketol-acid reductoisomerase family.</text>
</comment>
<keyword evidence="7 11" id="KW-0460">Magnesium</keyword>
<dbReference type="GO" id="GO:0004455">
    <property type="term" value="F:ketol-acid reductoisomerase activity"/>
    <property type="evidence" value="ECO:0007669"/>
    <property type="project" value="UniProtKB-UniRule"/>
</dbReference>
<evidence type="ECO:0000256" key="8">
    <source>
        <dbReference type="ARBA" id="ARBA00023002"/>
    </source>
</evidence>
<dbReference type="Proteomes" id="UP000199608">
    <property type="component" value="Unassembled WGS sequence"/>
</dbReference>
<dbReference type="PROSITE" id="PS51850">
    <property type="entry name" value="KARI_N"/>
    <property type="match status" value="1"/>
</dbReference>
<evidence type="ECO:0000256" key="5">
    <source>
        <dbReference type="ARBA" id="ARBA00022605"/>
    </source>
</evidence>
<reference evidence="15" key="1">
    <citation type="submission" date="2016-10" db="EMBL/GenBank/DDBJ databases">
        <authorList>
            <person name="Varghese N."/>
            <person name="Submissions S."/>
        </authorList>
    </citation>
    <scope>NUCLEOTIDE SEQUENCE [LARGE SCALE GENOMIC DNA]</scope>
    <source>
        <strain evidence="15">DSM 3384</strain>
    </source>
</reference>
<evidence type="ECO:0000256" key="9">
    <source>
        <dbReference type="ARBA" id="ARBA00023304"/>
    </source>
</evidence>
<keyword evidence="14" id="KW-0413">Isomerase</keyword>
<dbReference type="SUPFAM" id="SSF48179">
    <property type="entry name" value="6-phosphogluconate dehydrogenase C-terminal domain-like"/>
    <property type="match status" value="2"/>
</dbReference>
<dbReference type="SUPFAM" id="SSF51735">
    <property type="entry name" value="NAD(P)-binding Rossmann-fold domains"/>
    <property type="match status" value="1"/>
</dbReference>
<dbReference type="GO" id="GO:0009099">
    <property type="term" value="P:L-valine biosynthetic process"/>
    <property type="evidence" value="ECO:0007669"/>
    <property type="project" value="UniProtKB-UniRule"/>
</dbReference>
<feature type="binding site" evidence="11">
    <location>
        <position position="217"/>
    </location>
    <ligand>
        <name>Mg(2+)</name>
        <dbReference type="ChEBI" id="CHEBI:18420"/>
        <label>2</label>
    </ligand>
</feature>
<feature type="binding site" evidence="11">
    <location>
        <position position="278"/>
    </location>
    <ligand>
        <name>substrate</name>
    </ligand>
</feature>
<dbReference type="UniPathway" id="UPA00047">
    <property type="reaction ID" value="UER00056"/>
</dbReference>
<evidence type="ECO:0000259" key="13">
    <source>
        <dbReference type="PROSITE" id="PS51851"/>
    </source>
</evidence>
<dbReference type="AlphaFoldDB" id="A0A1H2J874"/>
<evidence type="ECO:0000256" key="7">
    <source>
        <dbReference type="ARBA" id="ARBA00022842"/>
    </source>
</evidence>
<dbReference type="UniPathway" id="UPA00049">
    <property type="reaction ID" value="UER00060"/>
</dbReference>
<keyword evidence="15" id="KW-1185">Reference proteome</keyword>
<dbReference type="NCBIfam" id="TIGR00465">
    <property type="entry name" value="ilvC"/>
    <property type="match status" value="1"/>
</dbReference>
<feature type="binding site" evidence="11">
    <location>
        <position position="414"/>
    </location>
    <ligand>
        <name>substrate</name>
    </ligand>
</feature>
<dbReference type="InterPro" id="IPR000506">
    <property type="entry name" value="KARI_C"/>
</dbReference>
<dbReference type="Pfam" id="PF01450">
    <property type="entry name" value="KARI_C"/>
    <property type="match status" value="2"/>
</dbReference>
<evidence type="ECO:0000313" key="15">
    <source>
        <dbReference type="Proteomes" id="UP000199608"/>
    </source>
</evidence>
<sequence>MGQNYFNTLPLRRQLEELSQCRFMDSSEFNGVEALKGKKIVIVGCGSQGLHQGLNLRDSGLDVSYTLRDAAIEEKRQSWKNATENKFSVGAYEEMIPQADLLINLTPDKQHTNVIESVMPLMKQDACLSYSHGFNIVEEGMQIRKDLTVIMVAPKSPGTEVREEYKRGFGVPTLIAVHKENDPRGEGMELAKAYACGTGGDRAGVLHSSFVAEVKSDLMGEQTILCGVLQTGSLLCYDKMIETGVPPEYASKLVQYGWETITEALKHGGVTNMMDRLSNPEKIVSQELCEELKTILTPLFNQHMDNIMSGEFSKTMMEDWANDDANLLKWREETSQTAFEQSTPTDQEIPEQAYFDNGVLMVAFVKAGVELAFETMVSTGIGEESAYYESLHELPLIANLVARKKLYEMNVVISDTAEYGCYLFNHKAVPLLCDFMKKLDIDVIGKGLTVETNGVDNIKLIKTNEAIRSTGVERIGKKLRGYMGAMKPIS</sequence>
<dbReference type="EC" id="1.1.1.86" evidence="10"/>
<dbReference type="GO" id="GO:0046872">
    <property type="term" value="F:metal ion binding"/>
    <property type="evidence" value="ECO:0007669"/>
    <property type="project" value="UniProtKB-UniRule"/>
</dbReference>
<dbReference type="PANTHER" id="PTHR21371">
    <property type="entry name" value="KETOL-ACID REDUCTOISOMERASE, MITOCHONDRIAL"/>
    <property type="match status" value="1"/>
</dbReference>
<feature type="binding site" evidence="11">
    <location>
        <position position="221"/>
    </location>
    <ligand>
        <name>Mg(2+)</name>
        <dbReference type="ChEBI" id="CHEBI:18420"/>
        <label>1</label>
    </ligand>
</feature>
<dbReference type="InterPro" id="IPR013116">
    <property type="entry name" value="KARI_N"/>
</dbReference>
<dbReference type="InterPro" id="IPR008927">
    <property type="entry name" value="6-PGluconate_DH-like_C_sf"/>
</dbReference>
<accession>A0A1H2J874</accession>
<comment type="caution">
    <text evidence="11">Lacks conserved residue(s) required for the propagation of feature annotation.</text>
</comment>
<dbReference type="RefSeq" id="WP_092236629.1">
    <property type="nucleotide sequence ID" value="NZ_FNLL01000011.1"/>
</dbReference>
<dbReference type="InterPro" id="IPR036291">
    <property type="entry name" value="NAD(P)-bd_dom_sf"/>
</dbReference>
<keyword evidence="5 11" id="KW-0028">Amino-acid biosynthesis</keyword>
<feature type="binding site" evidence="11">
    <location>
        <position position="217"/>
    </location>
    <ligand>
        <name>Mg(2+)</name>
        <dbReference type="ChEBI" id="CHEBI:18420"/>
        <label>1</label>
    </ligand>
</feature>
<dbReference type="GO" id="GO:0016853">
    <property type="term" value="F:isomerase activity"/>
    <property type="evidence" value="ECO:0007669"/>
    <property type="project" value="UniProtKB-KW"/>
</dbReference>
<comment type="pathway">
    <text evidence="3">Amino-acid biosynthesis; L-isoleucine biosynthesis; L-isoleucine from 2-oxobutanoate: step 2/4.</text>
</comment>
<dbReference type="Gene3D" id="1.10.1040.10">
    <property type="entry name" value="N-(1-d-carboxylethyl)-l-norvaline Dehydrogenase, domain 2"/>
    <property type="match status" value="1"/>
</dbReference>
<keyword evidence="6 11" id="KW-0479">Metal-binding</keyword>
<feature type="domain" description="KARI C-terminal knotted" evidence="13">
    <location>
        <begin position="209"/>
        <end position="353"/>
    </location>
</feature>
<dbReference type="Gene3D" id="3.40.50.720">
    <property type="entry name" value="NAD(P)-binding Rossmann-like Domain"/>
    <property type="match status" value="1"/>
</dbReference>